<protein>
    <recommendedName>
        <fullName evidence="3">HTH tetR-type domain-containing protein</fullName>
    </recommendedName>
</protein>
<dbReference type="PROSITE" id="PS50977">
    <property type="entry name" value="HTH_TETR_2"/>
    <property type="match status" value="1"/>
</dbReference>
<reference evidence="4" key="2">
    <citation type="submission" date="2020-09" db="EMBL/GenBank/DDBJ databases">
        <authorList>
            <person name="Sun Q."/>
            <person name="Zhou Y."/>
        </authorList>
    </citation>
    <scope>NUCLEOTIDE SEQUENCE</scope>
    <source>
        <strain evidence="4">CGMCC 1.16134</strain>
    </source>
</reference>
<dbReference type="Gene3D" id="1.10.357.10">
    <property type="entry name" value="Tetracycline Repressor, domain 2"/>
    <property type="match status" value="1"/>
</dbReference>
<dbReference type="EMBL" id="BMKR01000007">
    <property type="protein sequence ID" value="GGF75940.1"/>
    <property type="molecule type" value="Genomic_DNA"/>
</dbReference>
<gene>
    <name evidence="4" type="ORF">GCM10010912_21380</name>
</gene>
<dbReference type="PANTHER" id="PTHR43479">
    <property type="entry name" value="ACREF/ENVCD OPERON REPRESSOR-RELATED"/>
    <property type="match status" value="1"/>
</dbReference>
<dbReference type="InterPro" id="IPR050624">
    <property type="entry name" value="HTH-type_Tx_Regulator"/>
</dbReference>
<sequence>METAALSSHPHRNDSRRTDLLESAFQLVLEKGIESTTIVDIVRRAATSRVTFYKHFKSLADILSKVQESILHKFRAYLDEQVKGSTGLEKCRFIFRSSLKFYEQFKDELRFTMMFDQYESFIRPSHSEGLSIYSKGWYSRYLEEGIRDGTLPDTAQFRLLFISMVNATIALVQRMAMHGERIEDESGHSAAEILETIAGTLETALTWQHSV</sequence>
<comment type="caution">
    <text evidence="4">The sequence shown here is derived from an EMBL/GenBank/DDBJ whole genome shotgun (WGS) entry which is preliminary data.</text>
</comment>
<organism evidence="4 5">
    <name type="scientific">Paenibacillus albidus</name>
    <dbReference type="NCBI Taxonomy" id="2041023"/>
    <lineage>
        <taxon>Bacteria</taxon>
        <taxon>Bacillati</taxon>
        <taxon>Bacillota</taxon>
        <taxon>Bacilli</taxon>
        <taxon>Bacillales</taxon>
        <taxon>Paenibacillaceae</taxon>
        <taxon>Paenibacillus</taxon>
    </lineage>
</organism>
<evidence type="ECO:0000313" key="4">
    <source>
        <dbReference type="EMBL" id="GGF75940.1"/>
    </source>
</evidence>
<keyword evidence="1 2" id="KW-0238">DNA-binding</keyword>
<dbReference type="Pfam" id="PF00440">
    <property type="entry name" value="TetR_N"/>
    <property type="match status" value="1"/>
</dbReference>
<proteinExistence type="predicted"/>
<dbReference type="GO" id="GO:0003677">
    <property type="term" value="F:DNA binding"/>
    <property type="evidence" value="ECO:0007669"/>
    <property type="project" value="UniProtKB-UniRule"/>
</dbReference>
<dbReference type="PANTHER" id="PTHR43479:SF11">
    <property type="entry name" value="ACREF_ENVCD OPERON REPRESSOR-RELATED"/>
    <property type="match status" value="1"/>
</dbReference>
<evidence type="ECO:0000256" key="1">
    <source>
        <dbReference type="ARBA" id="ARBA00023125"/>
    </source>
</evidence>
<dbReference type="SUPFAM" id="SSF46689">
    <property type="entry name" value="Homeodomain-like"/>
    <property type="match status" value="1"/>
</dbReference>
<evidence type="ECO:0000313" key="5">
    <source>
        <dbReference type="Proteomes" id="UP000637643"/>
    </source>
</evidence>
<evidence type="ECO:0000259" key="3">
    <source>
        <dbReference type="PROSITE" id="PS50977"/>
    </source>
</evidence>
<feature type="domain" description="HTH tetR-type" evidence="3">
    <location>
        <begin position="14"/>
        <end position="74"/>
    </location>
</feature>
<evidence type="ECO:0000256" key="2">
    <source>
        <dbReference type="PROSITE-ProRule" id="PRU00335"/>
    </source>
</evidence>
<dbReference type="InterPro" id="IPR009057">
    <property type="entry name" value="Homeodomain-like_sf"/>
</dbReference>
<dbReference type="Proteomes" id="UP000637643">
    <property type="component" value="Unassembled WGS sequence"/>
</dbReference>
<dbReference type="PRINTS" id="PR00455">
    <property type="entry name" value="HTHTETR"/>
</dbReference>
<feature type="DNA-binding region" description="H-T-H motif" evidence="2">
    <location>
        <begin position="37"/>
        <end position="56"/>
    </location>
</feature>
<dbReference type="RefSeq" id="WP_189024623.1">
    <property type="nucleotide sequence ID" value="NZ_BMKR01000007.1"/>
</dbReference>
<dbReference type="AlphaFoldDB" id="A0A917FH95"/>
<accession>A0A917FH95</accession>
<reference evidence="4" key="1">
    <citation type="journal article" date="2014" name="Int. J. Syst. Evol. Microbiol.">
        <title>Complete genome sequence of Corynebacterium casei LMG S-19264T (=DSM 44701T), isolated from a smear-ripened cheese.</title>
        <authorList>
            <consortium name="US DOE Joint Genome Institute (JGI-PGF)"/>
            <person name="Walter F."/>
            <person name="Albersmeier A."/>
            <person name="Kalinowski J."/>
            <person name="Ruckert C."/>
        </authorList>
    </citation>
    <scope>NUCLEOTIDE SEQUENCE</scope>
    <source>
        <strain evidence="4">CGMCC 1.16134</strain>
    </source>
</reference>
<keyword evidence="5" id="KW-1185">Reference proteome</keyword>
<name>A0A917FH95_9BACL</name>
<dbReference type="InterPro" id="IPR001647">
    <property type="entry name" value="HTH_TetR"/>
</dbReference>